<accession>A0A9N9IJS7</accession>
<keyword evidence="1" id="KW-0547">Nucleotide-binding</keyword>
<dbReference type="OrthoDB" id="1861185at2759"/>
<feature type="non-terminal residue" evidence="5">
    <location>
        <position position="342"/>
    </location>
</feature>
<dbReference type="GO" id="GO:0005657">
    <property type="term" value="C:replication fork"/>
    <property type="evidence" value="ECO:0007669"/>
    <property type="project" value="TreeGrafter"/>
</dbReference>
<dbReference type="PANTHER" id="PTHR46456:SF1">
    <property type="entry name" value="DNA REPAIR PROTEIN RAD51 HOMOLOG 2"/>
    <property type="match status" value="1"/>
</dbReference>
<dbReference type="Pfam" id="PF08423">
    <property type="entry name" value="Rad51"/>
    <property type="match status" value="1"/>
</dbReference>
<dbReference type="InterPro" id="IPR030548">
    <property type="entry name" value="RAD51B"/>
</dbReference>
<dbReference type="InterPro" id="IPR003593">
    <property type="entry name" value="AAA+_ATPase"/>
</dbReference>
<evidence type="ECO:0000313" key="5">
    <source>
        <dbReference type="EMBL" id="CAG8737681.1"/>
    </source>
</evidence>
<evidence type="ECO:0000313" key="6">
    <source>
        <dbReference type="Proteomes" id="UP000789342"/>
    </source>
</evidence>
<organism evidence="5 6">
    <name type="scientific">Acaulospora morrowiae</name>
    <dbReference type="NCBI Taxonomy" id="94023"/>
    <lineage>
        <taxon>Eukaryota</taxon>
        <taxon>Fungi</taxon>
        <taxon>Fungi incertae sedis</taxon>
        <taxon>Mucoromycota</taxon>
        <taxon>Glomeromycotina</taxon>
        <taxon>Glomeromycetes</taxon>
        <taxon>Diversisporales</taxon>
        <taxon>Acaulosporaceae</taxon>
        <taxon>Acaulospora</taxon>
    </lineage>
</organism>
<dbReference type="GO" id="GO:0003690">
    <property type="term" value="F:double-stranded DNA binding"/>
    <property type="evidence" value="ECO:0007669"/>
    <property type="project" value="TreeGrafter"/>
</dbReference>
<dbReference type="GO" id="GO:0000724">
    <property type="term" value="P:double-strand break repair via homologous recombination"/>
    <property type="evidence" value="ECO:0007669"/>
    <property type="project" value="InterPro"/>
</dbReference>
<dbReference type="InterPro" id="IPR016467">
    <property type="entry name" value="DNA_recomb/repair_RecA-like"/>
</dbReference>
<keyword evidence="6" id="KW-1185">Reference proteome</keyword>
<dbReference type="PROSITE" id="PS50162">
    <property type="entry name" value="RECA_2"/>
    <property type="match status" value="1"/>
</dbReference>
<feature type="domain" description="RecA family profile 1" evidence="4">
    <location>
        <begin position="12"/>
        <end position="204"/>
    </location>
</feature>
<gene>
    <name evidence="5" type="ORF">AMORRO_LOCUS14494</name>
</gene>
<evidence type="ECO:0000256" key="3">
    <source>
        <dbReference type="SAM" id="MobiDB-lite"/>
    </source>
</evidence>
<evidence type="ECO:0000256" key="1">
    <source>
        <dbReference type="ARBA" id="ARBA00022741"/>
    </source>
</evidence>
<dbReference type="GO" id="GO:0033063">
    <property type="term" value="C:Rad51B-Rad51C-Rad51D-XRCC2 complex"/>
    <property type="evidence" value="ECO:0007669"/>
    <property type="project" value="InterPro"/>
</dbReference>
<dbReference type="Proteomes" id="UP000789342">
    <property type="component" value="Unassembled WGS sequence"/>
</dbReference>
<dbReference type="GO" id="GO:0140664">
    <property type="term" value="F:ATP-dependent DNA damage sensor activity"/>
    <property type="evidence" value="ECO:0007669"/>
    <property type="project" value="InterPro"/>
</dbReference>
<dbReference type="InterPro" id="IPR027417">
    <property type="entry name" value="P-loop_NTPase"/>
</dbReference>
<dbReference type="SUPFAM" id="SSF52540">
    <property type="entry name" value="P-loop containing nucleoside triphosphate hydrolases"/>
    <property type="match status" value="1"/>
</dbReference>
<dbReference type="PIRSF" id="PIRSF005856">
    <property type="entry name" value="Rad51"/>
    <property type="match status" value="1"/>
</dbReference>
<dbReference type="AlphaFoldDB" id="A0A9N9IJS7"/>
<evidence type="ECO:0000256" key="2">
    <source>
        <dbReference type="ARBA" id="ARBA00022840"/>
    </source>
</evidence>
<dbReference type="InterPro" id="IPR013632">
    <property type="entry name" value="Rad51_C"/>
</dbReference>
<comment type="caution">
    <text evidence="5">The sequence shown here is derived from an EMBL/GenBank/DDBJ whole genome shotgun (WGS) entry which is preliminary data.</text>
</comment>
<feature type="region of interest" description="Disordered" evidence="3">
    <location>
        <begin position="318"/>
        <end position="342"/>
    </location>
</feature>
<proteinExistence type="predicted"/>
<dbReference type="EMBL" id="CAJVPV010028990">
    <property type="protein sequence ID" value="CAG8737681.1"/>
    <property type="molecule type" value="Genomic_DNA"/>
</dbReference>
<dbReference type="Gene3D" id="3.40.50.300">
    <property type="entry name" value="P-loop containing nucleotide triphosphate hydrolases"/>
    <property type="match status" value="1"/>
</dbReference>
<dbReference type="GO" id="GO:0000400">
    <property type="term" value="F:four-way junction DNA binding"/>
    <property type="evidence" value="ECO:0007669"/>
    <property type="project" value="TreeGrafter"/>
</dbReference>
<dbReference type="GO" id="GO:0005524">
    <property type="term" value="F:ATP binding"/>
    <property type="evidence" value="ECO:0007669"/>
    <property type="project" value="UniProtKB-KW"/>
</dbReference>
<sequence length="342" mass="38218">ALSLLKAVENGKESFFSTSFPSLDHALGGGIPCSSLTELVGPANSGKTQLCLTLSVLATLPTSMNGLGGGVCYIDTQGTFGADRLIEIAQNRFSHMFGIENKQWELNLKNMTDSIHLMKVKSSSDLKDILENLQEFIIKNNIRLLIIDSFGALIRTEFSIQNPSIYNGNAKMLVERSHLIVRLASMLKFLAESFNMPTVVTNQTITVYQQKKTVYVPPDINDNWNESDTFVKPALGNTWAHSVNTQLWMDFCNYHPVVLRINPTIPRNIRKVTITKSPIAPDKTFYYRITAQGIVGYISSMDSRKQSAKFYDKTSEAIDDQDISPSKKLRTNECVDQTETET</sequence>
<evidence type="ECO:0000259" key="4">
    <source>
        <dbReference type="PROSITE" id="PS50162"/>
    </source>
</evidence>
<name>A0A9N9IJS7_9GLOM</name>
<feature type="non-terminal residue" evidence="5">
    <location>
        <position position="1"/>
    </location>
</feature>
<reference evidence="5" key="1">
    <citation type="submission" date="2021-06" db="EMBL/GenBank/DDBJ databases">
        <authorList>
            <person name="Kallberg Y."/>
            <person name="Tangrot J."/>
            <person name="Rosling A."/>
        </authorList>
    </citation>
    <scope>NUCLEOTIDE SEQUENCE</scope>
    <source>
        <strain evidence="5">CL551</strain>
    </source>
</reference>
<protein>
    <submittedName>
        <fullName evidence="5">14568_t:CDS:1</fullName>
    </submittedName>
</protein>
<keyword evidence="2" id="KW-0067">ATP-binding</keyword>
<dbReference type="PANTHER" id="PTHR46456">
    <property type="entry name" value="DNA REPAIR PROTEIN RAD51 HOMOLOG 2"/>
    <property type="match status" value="1"/>
</dbReference>
<dbReference type="SMART" id="SM00382">
    <property type="entry name" value="AAA"/>
    <property type="match status" value="1"/>
</dbReference>
<dbReference type="GO" id="GO:0003697">
    <property type="term" value="F:single-stranded DNA binding"/>
    <property type="evidence" value="ECO:0007669"/>
    <property type="project" value="TreeGrafter"/>
</dbReference>
<dbReference type="InterPro" id="IPR020588">
    <property type="entry name" value="RecA_ATP-bd"/>
</dbReference>
<dbReference type="GO" id="GO:0061982">
    <property type="term" value="P:meiosis I cell cycle process"/>
    <property type="evidence" value="ECO:0007669"/>
    <property type="project" value="UniProtKB-ARBA"/>
</dbReference>